<comment type="caution">
    <text evidence="6">The sequence shown here is derived from an EMBL/GenBank/DDBJ whole genome shotgun (WGS) entry which is preliminary data.</text>
</comment>
<evidence type="ECO:0000313" key="7">
    <source>
        <dbReference type="Proteomes" id="UP001249851"/>
    </source>
</evidence>
<accession>A0AAD9Q7Y5</accession>
<proteinExistence type="inferred from homology"/>
<keyword evidence="6" id="KW-0675">Receptor</keyword>
<comment type="similarity">
    <text evidence="1">Belongs to the folate receptor family.</text>
</comment>
<evidence type="ECO:0000313" key="6">
    <source>
        <dbReference type="EMBL" id="KAK2556026.1"/>
    </source>
</evidence>
<dbReference type="Proteomes" id="UP001249851">
    <property type="component" value="Unassembled WGS sequence"/>
</dbReference>
<keyword evidence="3" id="KW-1015">Disulfide bond</keyword>
<evidence type="ECO:0000256" key="4">
    <source>
        <dbReference type="SAM" id="SignalP"/>
    </source>
</evidence>
<protein>
    <submittedName>
        <fullName evidence="6">Folate receptor beta</fullName>
    </submittedName>
</protein>
<dbReference type="InterPro" id="IPR018143">
    <property type="entry name" value="Folate_rcpt-like"/>
</dbReference>
<evidence type="ECO:0000256" key="3">
    <source>
        <dbReference type="ARBA" id="ARBA00023157"/>
    </source>
</evidence>
<gene>
    <name evidence="6" type="ORF">P5673_022025</name>
</gene>
<dbReference type="InterPro" id="IPR004269">
    <property type="entry name" value="Folate_rcpt"/>
</dbReference>
<dbReference type="GO" id="GO:0038023">
    <property type="term" value="F:signaling receptor activity"/>
    <property type="evidence" value="ECO:0007669"/>
    <property type="project" value="TreeGrafter"/>
</dbReference>
<dbReference type="EMBL" id="JARQWQ010000058">
    <property type="protein sequence ID" value="KAK2556026.1"/>
    <property type="molecule type" value="Genomic_DNA"/>
</dbReference>
<name>A0AAD9Q7Y5_ACRCE</name>
<feature type="domain" description="Folate receptor-like" evidence="5">
    <location>
        <begin position="42"/>
        <end position="219"/>
    </location>
</feature>
<reference evidence="6" key="2">
    <citation type="journal article" date="2023" name="Science">
        <title>Genomic signatures of disease resistance in endangered staghorn corals.</title>
        <authorList>
            <person name="Vollmer S.V."/>
            <person name="Selwyn J.D."/>
            <person name="Despard B.A."/>
            <person name="Roesel C.L."/>
        </authorList>
    </citation>
    <scope>NUCLEOTIDE SEQUENCE</scope>
    <source>
        <strain evidence="6">K2</strain>
    </source>
</reference>
<keyword evidence="2 4" id="KW-0732">Signal</keyword>
<sequence>MLKARARSEVAKYVLFVLVVSSQIATSPAVSDEEIDEFLNICIDAKHHKSQPGPEGDVFNKKFHCTPWKNHACCKANTTFKIRDDGALSLYNMRWDQCNRSMSAECRRYFEKDTCMYECSPYLKPWIVVDTKSKKTRKERFMNVPICSRDCGEWFDACKDDFTCSNNWGDYTTWNWKTGMCKMECKTFKQYFGGPENFCNKIFNSSWKYTEGKAGEDCMTLWPSGSTNINKKVAEKYARKHLMTESSASELSTQAFVTVILLSLGGSLV</sequence>
<dbReference type="AlphaFoldDB" id="A0AAD9Q7Y5"/>
<keyword evidence="7" id="KW-1185">Reference proteome</keyword>
<dbReference type="GO" id="GO:0009897">
    <property type="term" value="C:external side of plasma membrane"/>
    <property type="evidence" value="ECO:0007669"/>
    <property type="project" value="TreeGrafter"/>
</dbReference>
<dbReference type="Pfam" id="PF03024">
    <property type="entry name" value="Folate_rec"/>
    <property type="match status" value="1"/>
</dbReference>
<feature type="signal peptide" evidence="4">
    <location>
        <begin position="1"/>
        <end position="29"/>
    </location>
</feature>
<feature type="chain" id="PRO_5042130089" evidence="4">
    <location>
        <begin position="30"/>
        <end position="269"/>
    </location>
</feature>
<dbReference type="PANTHER" id="PTHR10517:SF14">
    <property type="entry name" value="FOLATE RECEPTOR 1-RELATED"/>
    <property type="match status" value="1"/>
</dbReference>
<organism evidence="6 7">
    <name type="scientific">Acropora cervicornis</name>
    <name type="common">Staghorn coral</name>
    <dbReference type="NCBI Taxonomy" id="6130"/>
    <lineage>
        <taxon>Eukaryota</taxon>
        <taxon>Metazoa</taxon>
        <taxon>Cnidaria</taxon>
        <taxon>Anthozoa</taxon>
        <taxon>Hexacorallia</taxon>
        <taxon>Scleractinia</taxon>
        <taxon>Astrocoeniina</taxon>
        <taxon>Acroporidae</taxon>
        <taxon>Acropora</taxon>
    </lineage>
</organism>
<evidence type="ECO:0000256" key="2">
    <source>
        <dbReference type="ARBA" id="ARBA00022729"/>
    </source>
</evidence>
<dbReference type="PANTHER" id="PTHR10517">
    <property type="entry name" value="FOLATE RECEPTOR"/>
    <property type="match status" value="1"/>
</dbReference>
<reference evidence="6" key="1">
    <citation type="journal article" date="2023" name="G3 (Bethesda)">
        <title>Whole genome assembly and annotation of the endangered Caribbean coral Acropora cervicornis.</title>
        <authorList>
            <person name="Selwyn J.D."/>
            <person name="Vollmer S.V."/>
        </authorList>
    </citation>
    <scope>NUCLEOTIDE SEQUENCE</scope>
    <source>
        <strain evidence="6">K2</strain>
    </source>
</reference>
<evidence type="ECO:0000259" key="5">
    <source>
        <dbReference type="Pfam" id="PF03024"/>
    </source>
</evidence>
<evidence type="ECO:0000256" key="1">
    <source>
        <dbReference type="ARBA" id="ARBA00007932"/>
    </source>
</evidence>